<proteinExistence type="predicted"/>
<dbReference type="Gene3D" id="3.40.50.2000">
    <property type="entry name" value="Glycogen Phosphorylase B"/>
    <property type="match status" value="2"/>
</dbReference>
<protein>
    <submittedName>
        <fullName evidence="3">Glycosyl transferase group 1</fullName>
    </submittedName>
</protein>
<dbReference type="PANTHER" id="PTHR45947:SF3">
    <property type="entry name" value="SULFOQUINOVOSYL TRANSFERASE SQD2"/>
    <property type="match status" value="1"/>
</dbReference>
<dbReference type="OrthoDB" id="9795068at2"/>
<dbReference type="AlphaFoldDB" id="A7NF17"/>
<dbReference type="HOGENOM" id="CLU_009583_2_3_0"/>
<dbReference type="eggNOG" id="COG0438">
    <property type="taxonomic scope" value="Bacteria"/>
</dbReference>
<evidence type="ECO:0000313" key="3">
    <source>
        <dbReference type="EMBL" id="ABU58292.1"/>
    </source>
</evidence>
<dbReference type="InterPro" id="IPR001296">
    <property type="entry name" value="Glyco_trans_1"/>
</dbReference>
<name>A7NF17_ROSCS</name>
<dbReference type="InterPro" id="IPR050194">
    <property type="entry name" value="Glycosyltransferase_grp1"/>
</dbReference>
<dbReference type="CAZy" id="GT4">
    <property type="family name" value="Glycosyltransferase Family 4"/>
</dbReference>
<gene>
    <name evidence="3" type="ordered locus">Rcas_2209</name>
</gene>
<dbReference type="STRING" id="383372.Rcas_2209"/>
<organism evidence="3 4">
    <name type="scientific">Roseiflexus castenholzii (strain DSM 13941 / HLO8)</name>
    <dbReference type="NCBI Taxonomy" id="383372"/>
    <lineage>
        <taxon>Bacteria</taxon>
        <taxon>Bacillati</taxon>
        <taxon>Chloroflexota</taxon>
        <taxon>Chloroflexia</taxon>
        <taxon>Chloroflexales</taxon>
        <taxon>Roseiflexineae</taxon>
        <taxon>Roseiflexaceae</taxon>
        <taxon>Roseiflexus</taxon>
    </lineage>
</organism>
<dbReference type="Pfam" id="PF00534">
    <property type="entry name" value="Glycos_transf_1"/>
    <property type="match status" value="1"/>
</dbReference>
<dbReference type="PANTHER" id="PTHR45947">
    <property type="entry name" value="SULFOQUINOVOSYL TRANSFERASE SQD2"/>
    <property type="match status" value="1"/>
</dbReference>
<dbReference type="Pfam" id="PF13439">
    <property type="entry name" value="Glyco_transf_4"/>
    <property type="match status" value="1"/>
</dbReference>
<evidence type="ECO:0000313" key="4">
    <source>
        <dbReference type="Proteomes" id="UP000000263"/>
    </source>
</evidence>
<keyword evidence="4" id="KW-1185">Reference proteome</keyword>
<dbReference type="GO" id="GO:0016757">
    <property type="term" value="F:glycosyltransferase activity"/>
    <property type="evidence" value="ECO:0007669"/>
    <property type="project" value="InterPro"/>
</dbReference>
<keyword evidence="3" id="KW-0808">Transferase</keyword>
<feature type="domain" description="Glycosyl transferase family 1" evidence="1">
    <location>
        <begin position="221"/>
        <end position="390"/>
    </location>
</feature>
<dbReference type="Proteomes" id="UP000000263">
    <property type="component" value="Chromosome"/>
</dbReference>
<dbReference type="KEGG" id="rca:Rcas_2209"/>
<evidence type="ECO:0000259" key="1">
    <source>
        <dbReference type="Pfam" id="PF00534"/>
    </source>
</evidence>
<feature type="domain" description="Glycosyltransferase subfamily 4-like N-terminal" evidence="2">
    <location>
        <begin position="22"/>
        <end position="201"/>
    </location>
</feature>
<sequence length="421" mass="46462">MRIAMLSVHSSPLARLGGKEAGGMNVYVRELSREFGRRGISVDIFTRAQERTAPAIVPIDQGVRLIHVRAGPSAPYDKNRLLDYLPEFIGRVRCFADSEDLHYDIIHSHYWVSGEAALALRRSWGAPVVHMFHTLGAMKNQVARGSEERETRQRVAVEGGILREADMIIAATPLDRAQMVWHYNADAEKIRVVPAGVDLRRFRPRDLVEARAALDLPPPPHRVVLLVARIEPLKGIDALIEAGALLLQRHPAWCGALTTLIVGGGGEEERAQWNAEQRRLDALRQRLDIADVVHFAGAQPQDRLPLYYAAADVVTMPSHYESFGMAALEALACGRPVIATNAGGPAFIVEDGVSGLLTPPADPVTLARHLERLLRDDAGRAAMGAAARERALRFGWEHVACDILSVYRDLLRQRSAWMRAG</sequence>
<accession>A7NF17</accession>
<dbReference type="SUPFAM" id="SSF53756">
    <property type="entry name" value="UDP-Glycosyltransferase/glycogen phosphorylase"/>
    <property type="match status" value="1"/>
</dbReference>
<reference evidence="3 4" key="1">
    <citation type="submission" date="2007-08" db="EMBL/GenBank/DDBJ databases">
        <title>Complete sequence of Roseiflexus castenholzii DSM 13941.</title>
        <authorList>
            <consortium name="US DOE Joint Genome Institute"/>
            <person name="Copeland A."/>
            <person name="Lucas S."/>
            <person name="Lapidus A."/>
            <person name="Barry K."/>
            <person name="Glavina del Rio T."/>
            <person name="Dalin E."/>
            <person name="Tice H."/>
            <person name="Pitluck S."/>
            <person name="Thompson L.S."/>
            <person name="Brettin T."/>
            <person name="Bruce D."/>
            <person name="Detter J.C."/>
            <person name="Han C."/>
            <person name="Tapia R."/>
            <person name="Schmutz J."/>
            <person name="Larimer F."/>
            <person name="Land M."/>
            <person name="Hauser L."/>
            <person name="Kyrpides N."/>
            <person name="Mikhailova N."/>
            <person name="Bryant D.A."/>
            <person name="Hanada S."/>
            <person name="Tsukatani Y."/>
            <person name="Richardson P."/>
        </authorList>
    </citation>
    <scope>NUCLEOTIDE SEQUENCE [LARGE SCALE GENOMIC DNA]</scope>
    <source>
        <strain evidence="4">DSM 13941 / HLO8</strain>
    </source>
</reference>
<dbReference type="InterPro" id="IPR028098">
    <property type="entry name" value="Glyco_trans_4-like_N"/>
</dbReference>
<evidence type="ECO:0000259" key="2">
    <source>
        <dbReference type="Pfam" id="PF13439"/>
    </source>
</evidence>
<dbReference type="EMBL" id="CP000804">
    <property type="protein sequence ID" value="ABU58292.1"/>
    <property type="molecule type" value="Genomic_DNA"/>
</dbReference>